<evidence type="ECO:0000313" key="4">
    <source>
        <dbReference type="Proteomes" id="UP000634136"/>
    </source>
</evidence>
<evidence type="ECO:0000256" key="1">
    <source>
        <dbReference type="SAM" id="MobiDB-lite"/>
    </source>
</evidence>
<dbReference type="EMBL" id="JAAIUW010000010">
    <property type="protein sequence ID" value="KAF7812123.1"/>
    <property type="molecule type" value="Genomic_DNA"/>
</dbReference>
<dbReference type="AlphaFoldDB" id="A0A834SX16"/>
<proteinExistence type="predicted"/>
<protein>
    <recommendedName>
        <fullName evidence="2">Helitron helicase-like domain-containing protein</fullName>
    </recommendedName>
</protein>
<accession>A0A834SX16</accession>
<comment type="caution">
    <text evidence="3">The sequence shown here is derived from an EMBL/GenBank/DDBJ whole genome shotgun (WGS) entry which is preliminary data.</text>
</comment>
<dbReference type="InterPro" id="IPR025476">
    <property type="entry name" value="Helitron_helicase-like"/>
</dbReference>
<dbReference type="PANTHER" id="PTHR45786">
    <property type="entry name" value="DNA BINDING PROTEIN-LIKE"/>
    <property type="match status" value="1"/>
</dbReference>
<keyword evidence="4" id="KW-1185">Reference proteome</keyword>
<organism evidence="3 4">
    <name type="scientific">Senna tora</name>
    <dbReference type="NCBI Taxonomy" id="362788"/>
    <lineage>
        <taxon>Eukaryota</taxon>
        <taxon>Viridiplantae</taxon>
        <taxon>Streptophyta</taxon>
        <taxon>Embryophyta</taxon>
        <taxon>Tracheophyta</taxon>
        <taxon>Spermatophyta</taxon>
        <taxon>Magnoliopsida</taxon>
        <taxon>eudicotyledons</taxon>
        <taxon>Gunneridae</taxon>
        <taxon>Pentapetalae</taxon>
        <taxon>rosids</taxon>
        <taxon>fabids</taxon>
        <taxon>Fabales</taxon>
        <taxon>Fabaceae</taxon>
        <taxon>Caesalpinioideae</taxon>
        <taxon>Cassia clade</taxon>
        <taxon>Senna</taxon>
    </lineage>
</organism>
<feature type="region of interest" description="Disordered" evidence="1">
    <location>
        <begin position="273"/>
        <end position="299"/>
    </location>
</feature>
<feature type="domain" description="Helitron helicase-like" evidence="2">
    <location>
        <begin position="597"/>
        <end position="685"/>
    </location>
</feature>
<sequence length="714" mass="81333">MPKVSGSSSSISILLNHSSARGSISSSGGGVPGGCSVSLGGGLIQETVSLRDNVGLHHHEAIVDMEALNEETGLCIKSPCYLWSCPVTIRVRMTHSTTMTTKFEDAFVSTLNPHKFSLIICQHHTHKQRLINVKTNPYTHKTDISREFRRPVYAKNITNELSNTLSNHGGKQRISADPQELQSDIGSRRTCYHQCVIEGYEVLGHERREGCKAERLVVSHQVSMVVFNCKELNQDGEETNPYHYRFRRQTNRDSDTVSRSNIINSKVIKDTDNIGAPEKSVPIRSSTRQNSAVNEERVNKSRAYKVPKFSLCCMQGKLVLPKQKRPPSFLEKLLTNNDSRSKQFFKKIRSYNNMFAFTSMGGKIDHSVNNGKGPYVFRLNGQNMHLMGGLLPCQDERPRFSQLYTYDTDNEVSNRLRSAGSIRERAKSSNIDNLRLRLIKKQNTDSRVYNLPTASEVAALTVGDFDIENVQRDIIDENKSGLLQRIHEMHPLYLPMQYPLLFPYGQDGYHDDTEYRDSSIPPSRKQRNLTMKQYFCYILKDRRTKFNIFLRCGKLTQQLIVNGYTMIECQRLSFIRLHQTNLHAYNYSSLAQGLARGESMSSAIGFPDLFITFTCNPKWPELCRLFEVMQCTSEDKPDILTRVFKIKLNALWKDITKNGLFGKCRAGIYTIEFQKRGLPHAHILIWLCADEKFNTTAQIDTVISTENPNPETEP</sequence>
<dbReference type="PANTHER" id="PTHR45786:SF74">
    <property type="entry name" value="ATP-DEPENDENT DNA HELICASE"/>
    <property type="match status" value="1"/>
</dbReference>
<evidence type="ECO:0000313" key="3">
    <source>
        <dbReference type="EMBL" id="KAF7812123.1"/>
    </source>
</evidence>
<reference evidence="3" key="1">
    <citation type="submission" date="2020-09" db="EMBL/GenBank/DDBJ databases">
        <title>Genome-Enabled Discovery of Anthraquinone Biosynthesis in Senna tora.</title>
        <authorList>
            <person name="Kang S.-H."/>
            <person name="Pandey R.P."/>
            <person name="Lee C.-M."/>
            <person name="Sim J.-S."/>
            <person name="Jeong J.-T."/>
            <person name="Choi B.-S."/>
            <person name="Jung M."/>
            <person name="Ginzburg D."/>
            <person name="Zhao K."/>
            <person name="Won S.Y."/>
            <person name="Oh T.-J."/>
            <person name="Yu Y."/>
            <person name="Kim N.-H."/>
            <person name="Lee O.R."/>
            <person name="Lee T.-H."/>
            <person name="Bashyal P."/>
            <person name="Kim T.-S."/>
            <person name="Lee W.-H."/>
            <person name="Kawkins C."/>
            <person name="Kim C.-K."/>
            <person name="Kim J.S."/>
            <person name="Ahn B.O."/>
            <person name="Rhee S.Y."/>
            <person name="Sohng J.K."/>
        </authorList>
    </citation>
    <scope>NUCLEOTIDE SEQUENCE</scope>
    <source>
        <tissue evidence="3">Leaf</tissue>
    </source>
</reference>
<dbReference type="OrthoDB" id="1434183at2759"/>
<dbReference type="Pfam" id="PF14214">
    <property type="entry name" value="Helitron_like_N"/>
    <property type="match status" value="1"/>
</dbReference>
<gene>
    <name evidence="3" type="ORF">G2W53_033099</name>
</gene>
<evidence type="ECO:0000259" key="2">
    <source>
        <dbReference type="Pfam" id="PF14214"/>
    </source>
</evidence>
<name>A0A834SX16_9FABA</name>
<feature type="compositionally biased region" description="Polar residues" evidence="1">
    <location>
        <begin position="283"/>
        <end position="293"/>
    </location>
</feature>
<dbReference type="Proteomes" id="UP000634136">
    <property type="component" value="Unassembled WGS sequence"/>
</dbReference>